<keyword evidence="3" id="KW-0547">Nucleotide-binding</keyword>
<keyword evidence="4 6" id="KW-0067">ATP-binding</keyword>
<evidence type="ECO:0000256" key="2">
    <source>
        <dbReference type="ARBA" id="ARBA00022448"/>
    </source>
</evidence>
<dbReference type="GO" id="GO:0016887">
    <property type="term" value="F:ATP hydrolysis activity"/>
    <property type="evidence" value="ECO:0007669"/>
    <property type="project" value="InterPro"/>
</dbReference>
<feature type="domain" description="ABC transporter" evidence="5">
    <location>
        <begin position="6"/>
        <end position="237"/>
    </location>
</feature>
<evidence type="ECO:0000256" key="3">
    <source>
        <dbReference type="ARBA" id="ARBA00022741"/>
    </source>
</evidence>
<organism evidence="6 7">
    <name type="scientific">Thiospirillum jenense</name>
    <dbReference type="NCBI Taxonomy" id="1653858"/>
    <lineage>
        <taxon>Bacteria</taxon>
        <taxon>Pseudomonadati</taxon>
        <taxon>Pseudomonadota</taxon>
        <taxon>Gammaproteobacteria</taxon>
        <taxon>Chromatiales</taxon>
        <taxon>Chromatiaceae</taxon>
        <taxon>Thiospirillum</taxon>
    </lineage>
</organism>
<dbReference type="PANTHER" id="PTHR42734">
    <property type="entry name" value="METAL TRANSPORT SYSTEM ATP-BINDING PROTEIN TM_0124-RELATED"/>
    <property type="match status" value="1"/>
</dbReference>
<dbReference type="Pfam" id="PF00005">
    <property type="entry name" value="ABC_tran"/>
    <property type="match status" value="1"/>
</dbReference>
<dbReference type="GO" id="GO:0005524">
    <property type="term" value="F:ATP binding"/>
    <property type="evidence" value="ECO:0007669"/>
    <property type="project" value="UniProtKB-KW"/>
</dbReference>
<proteinExistence type="inferred from homology"/>
<dbReference type="FunFam" id="3.40.50.300:FF:000134">
    <property type="entry name" value="Iron-enterobactin ABC transporter ATP-binding protein"/>
    <property type="match status" value="1"/>
</dbReference>
<dbReference type="Proteomes" id="UP000548632">
    <property type="component" value="Unassembled WGS sequence"/>
</dbReference>
<keyword evidence="2" id="KW-0813">Transport</keyword>
<accession>A0A839HCX8</accession>
<evidence type="ECO:0000256" key="4">
    <source>
        <dbReference type="ARBA" id="ARBA00022840"/>
    </source>
</evidence>
<dbReference type="AlphaFoldDB" id="A0A839HCX8"/>
<sequence length="244" mass="26680">MTLPVIHSNQLGFCYGSTVVLDAVDLTVQRGEFIGIVGPNGGGKSTLLKLMLGLLKPTSGHLTVLGQAPRQVRRQVGYVPQYPGFARDFPITVEDVVLMGRLGIGNIWGRYQPADRHAAQQALVEVEAIELAQRPIGTLSGGQTQRVLLARALVSEPEILLLDEPTANIDQRVEGEIFELLAALNSRLTIVVVSHDIAFISHYVNRVACLNQTLICHRTADINGRMIHTLYGGDVRHIAHRWAS</sequence>
<protein>
    <submittedName>
        <fullName evidence="6">ABC transporter ATP-binding protein</fullName>
    </submittedName>
</protein>
<dbReference type="CDD" id="cd03235">
    <property type="entry name" value="ABC_Metallic_Cations"/>
    <property type="match status" value="1"/>
</dbReference>
<evidence type="ECO:0000259" key="5">
    <source>
        <dbReference type="PROSITE" id="PS50893"/>
    </source>
</evidence>
<evidence type="ECO:0000313" key="7">
    <source>
        <dbReference type="Proteomes" id="UP000548632"/>
    </source>
</evidence>
<name>A0A839HCX8_9GAMM</name>
<dbReference type="Gene3D" id="3.40.50.300">
    <property type="entry name" value="P-loop containing nucleotide triphosphate hydrolases"/>
    <property type="match status" value="1"/>
</dbReference>
<dbReference type="SMART" id="SM00382">
    <property type="entry name" value="AAA"/>
    <property type="match status" value="1"/>
</dbReference>
<dbReference type="EMBL" id="JABVCQ010000026">
    <property type="protein sequence ID" value="MBB1126805.1"/>
    <property type="molecule type" value="Genomic_DNA"/>
</dbReference>
<dbReference type="InterPro" id="IPR050153">
    <property type="entry name" value="Metal_Ion_Import_ABC"/>
</dbReference>
<dbReference type="PANTHER" id="PTHR42734:SF17">
    <property type="entry name" value="METAL TRANSPORT SYSTEM ATP-BINDING PROTEIN TM_0124-RELATED"/>
    <property type="match status" value="1"/>
</dbReference>
<dbReference type="InterPro" id="IPR003593">
    <property type="entry name" value="AAA+_ATPase"/>
</dbReference>
<keyword evidence="7" id="KW-1185">Reference proteome</keyword>
<comment type="similarity">
    <text evidence="1">Belongs to the ABC transporter superfamily.</text>
</comment>
<gene>
    <name evidence="6" type="ORF">HUK38_11280</name>
</gene>
<dbReference type="InterPro" id="IPR027417">
    <property type="entry name" value="P-loop_NTPase"/>
</dbReference>
<dbReference type="InterPro" id="IPR003439">
    <property type="entry name" value="ABC_transporter-like_ATP-bd"/>
</dbReference>
<reference evidence="6 7" key="1">
    <citation type="journal article" date="2020" name="Arch. Microbiol.">
        <title>The genome sequence of the giant phototrophic gammaproteobacterium Thiospirillum jenense gives insight into its physiological properties and phylogenetic relationships.</title>
        <authorList>
            <person name="Imhoff J.F."/>
            <person name="Meyer T.E."/>
            <person name="Kyndt J.A."/>
        </authorList>
    </citation>
    <scope>NUCLEOTIDE SEQUENCE [LARGE SCALE GENOMIC DNA]</scope>
    <source>
        <strain evidence="6 7">DSM 216</strain>
    </source>
</reference>
<evidence type="ECO:0000256" key="1">
    <source>
        <dbReference type="ARBA" id="ARBA00005417"/>
    </source>
</evidence>
<dbReference type="SUPFAM" id="SSF52540">
    <property type="entry name" value="P-loop containing nucleoside triphosphate hydrolases"/>
    <property type="match status" value="1"/>
</dbReference>
<evidence type="ECO:0000313" key="6">
    <source>
        <dbReference type="EMBL" id="MBB1126805.1"/>
    </source>
</evidence>
<dbReference type="PROSITE" id="PS50893">
    <property type="entry name" value="ABC_TRANSPORTER_2"/>
    <property type="match status" value="1"/>
</dbReference>
<comment type="caution">
    <text evidence="6">The sequence shown here is derived from an EMBL/GenBank/DDBJ whole genome shotgun (WGS) entry which is preliminary data.</text>
</comment>